<dbReference type="OMA" id="DKMQGQE"/>
<dbReference type="InterPro" id="IPR050534">
    <property type="entry name" value="Coronavir_polyprotein_1ab"/>
</dbReference>
<dbReference type="GO" id="GO:0016787">
    <property type="term" value="F:hydrolase activity"/>
    <property type="evidence" value="ECO:0007669"/>
    <property type="project" value="UniProtKB-KW"/>
</dbReference>
<proteinExistence type="predicted"/>
<dbReference type="CDD" id="cd17934">
    <property type="entry name" value="DEXXQc_Upf1-like"/>
    <property type="match status" value="1"/>
</dbReference>
<dbReference type="Proteomes" id="UP000076078">
    <property type="component" value="Unassembled WGS sequence"/>
</dbReference>
<dbReference type="PANTHER" id="PTHR43788">
    <property type="entry name" value="DNA2/NAM7 HELICASE FAMILY MEMBER"/>
    <property type="match status" value="1"/>
</dbReference>
<accession>A0A151ZIQ6</accession>
<dbReference type="SUPFAM" id="SSF52540">
    <property type="entry name" value="P-loop containing nucleoside triphosphate hydrolases"/>
    <property type="match status" value="1"/>
</dbReference>
<evidence type="ECO:0000256" key="5">
    <source>
        <dbReference type="SAM" id="MobiDB-lite"/>
    </source>
</evidence>
<dbReference type="EMBL" id="LODT01000025">
    <property type="protein sequence ID" value="KYQ93797.1"/>
    <property type="molecule type" value="Genomic_DNA"/>
</dbReference>
<feature type="region of interest" description="Disordered" evidence="5">
    <location>
        <begin position="1"/>
        <end position="60"/>
    </location>
</feature>
<protein>
    <recommendedName>
        <fullName evidence="6">DNA2/NAM7 helicase-like C-terminal domain-containing protein</fullName>
    </recommendedName>
</protein>
<dbReference type="InterPro" id="IPR041679">
    <property type="entry name" value="DNA2/NAM7-like_C"/>
</dbReference>
<keyword evidence="8" id="KW-1185">Reference proteome</keyword>
<evidence type="ECO:0000256" key="2">
    <source>
        <dbReference type="ARBA" id="ARBA00022801"/>
    </source>
</evidence>
<dbReference type="OrthoDB" id="6513042at2759"/>
<dbReference type="InterPro" id="IPR027417">
    <property type="entry name" value="P-loop_NTPase"/>
</dbReference>
<evidence type="ECO:0000313" key="8">
    <source>
        <dbReference type="Proteomes" id="UP000076078"/>
    </source>
</evidence>
<evidence type="ECO:0000313" key="7">
    <source>
        <dbReference type="EMBL" id="KYQ93797.1"/>
    </source>
</evidence>
<evidence type="ECO:0000256" key="3">
    <source>
        <dbReference type="ARBA" id="ARBA00022806"/>
    </source>
</evidence>
<evidence type="ECO:0000256" key="1">
    <source>
        <dbReference type="ARBA" id="ARBA00022741"/>
    </source>
</evidence>
<sequence>MEETNNNNTITTTTTTKEDDITPPSSPRTPISTPKSTTPTTSRNNSSSLKKGSSNLTANGTPKKTLRNFVKYGLIKPDYLGCYFQYKTLHIKLEIVGFENSDTVQFKLASPKDQAVFIEESSATTLIKKYLTELNDPNIVVPKTFEGNKYLYVNHKRLDEYSFESVLSAVVSSITTPTNVLISSPSTPNLSNNNNLITTPGPGETPYKIPITKSLSTTTTTTAATTVDTSVIEPDTLQNDTISLPIEIEYEFQEILEPIPTKVEALPVEKETAKIENAKIKASGIGRYFHFGCDRYLSFSSRSGSLPLSNNTMSLIQSELIQDGFRWENKVLDYLEQRFVEKISQDRIFKPVGEEKDLSAQETLRILSQEKGNFYMFQSTLEVPPSFKRSLPDYIQFSVSKPDYLRITTDPVTNKRTIQIQDAKSTNQINFSQKIQLAFYHLLLNEIIKCQGLQDQLSVSETAGIYLKDCYELEEFSLTNSTKILEEFLFGSSMKKKSQILEILGQPKEDAEWTLTERCDGCEFMDICTSQASKEKSINSLANVDHMALRTIVANNSSPDSTYQSDIEILSKLKQKDITDRSLQIEFLKTQSNVKASIEKKVIPTGLYDYRMTSYEDIEVYIQILHHPLTQKLYQWSVKIVDNYTQSNQYSEDSSVQSLIFTLNSIFNTADKSDRSLQVYLFDTFERSFLYQCCFLELRELNAQTPDQKEEYESAILNVLKTLLYNCKDWINMGLNCYPEAILCGYFPMKKVYQEDTSPLLIKDLVKKSLVLSDQNPMYTFEKIVHHMGLLKKVENDDKSKQAQNSLSSDHLFSLIQLNTPESKTELVQLLDERLDYCSAIIKELKDIVFRKNSISKVALPFQIRNQLKYKDENLKRLYFCYQQENLSTFRKIKAKRSQPLHFNLLSGDYLQFEFISSYEEGKHCRVLLKSNIYQNHLNRFSVLFEKLQFNSLFLIQKDRYNDLLTINDNAHTDLKSSEWMQQILDMDIISKDSSIIDPTVYNITMRFKVPSKEIFENVGQEFVLFDTFNIKYWQMHKSLLGNYSKFDKEENSLFLSILKDPKEWITPQSKDNGLDVVEMGNKVKVAIQEAIAHSDNKQSKLQMTPSQDSIFQSLIQRRLQLILGPPGTGKTHFLALVVLIQMEIHKRLGKPFKVAITSHTHTAIDNLLLRIATLKEDYQREIGVDLNFHLTKHQSNKTTMGNLTSRGIKVYDKKETHQYLCLGSTCWGLGNMTDSDFDLLIIDEASQLNSYIGILAFNRLNPDTGRVLVCGDSKQLGPVLGDLYSQQSTKSQLTPDKYLPKVHKSVFSCLKSLLKKQNVTPYLTLSENFRMNQELCQFSAGTLYGPTYRCYSDLQSQITVPPKDSFVNQSALIKSLFDNTRACHTILLDPTQFGNKLVECEIVKQIYLYLNPQTNVKASNPGANSKDIEQEFWNTQLGVITPLHEQRNQIIPMIHYLQLNRLSLPNTVNPVVNTVETIQGQEFNNIVLCYNGFSERNRISEFSFNLNRLNVGFTRSKQRFILIVSEKLLYPDEHIFNNKNTSVAYNHLVSYIQSSCIHRFNITSKPSVVPTTTTTTTETTTPSSSQSSENDLISELASKLTIN</sequence>
<comment type="caution">
    <text evidence="7">The sequence shown here is derived from an EMBL/GenBank/DDBJ whole genome shotgun (WGS) entry which is preliminary data.</text>
</comment>
<organism evidence="7 8">
    <name type="scientific">Tieghemostelium lacteum</name>
    <name type="common">Slime mold</name>
    <name type="synonym">Dictyostelium lacteum</name>
    <dbReference type="NCBI Taxonomy" id="361077"/>
    <lineage>
        <taxon>Eukaryota</taxon>
        <taxon>Amoebozoa</taxon>
        <taxon>Evosea</taxon>
        <taxon>Eumycetozoa</taxon>
        <taxon>Dictyostelia</taxon>
        <taxon>Dictyosteliales</taxon>
        <taxon>Raperosteliaceae</taxon>
        <taxon>Tieghemostelium</taxon>
    </lineage>
</organism>
<evidence type="ECO:0000256" key="4">
    <source>
        <dbReference type="ARBA" id="ARBA00022840"/>
    </source>
</evidence>
<dbReference type="Pfam" id="PF13245">
    <property type="entry name" value="AAA_19"/>
    <property type="match status" value="1"/>
</dbReference>
<reference evidence="7 8" key="1">
    <citation type="submission" date="2015-12" db="EMBL/GenBank/DDBJ databases">
        <title>Dictyostelia acquired genes for synthesis and detection of signals that induce cell-type specialization by lateral gene transfer from prokaryotes.</title>
        <authorList>
            <person name="Gloeckner G."/>
            <person name="Schaap P."/>
        </authorList>
    </citation>
    <scope>NUCLEOTIDE SEQUENCE [LARGE SCALE GENOMIC DNA]</scope>
    <source>
        <strain evidence="7 8">TK</strain>
    </source>
</reference>
<name>A0A151ZIQ6_TIELA</name>
<feature type="compositionally biased region" description="Low complexity" evidence="5">
    <location>
        <begin position="1"/>
        <end position="15"/>
    </location>
</feature>
<dbReference type="GO" id="GO:0043139">
    <property type="term" value="F:5'-3' DNA helicase activity"/>
    <property type="evidence" value="ECO:0007669"/>
    <property type="project" value="TreeGrafter"/>
</dbReference>
<feature type="compositionally biased region" description="Low complexity" evidence="5">
    <location>
        <begin position="28"/>
        <end position="56"/>
    </location>
</feature>
<feature type="region of interest" description="Disordered" evidence="5">
    <location>
        <begin position="1570"/>
        <end position="1592"/>
    </location>
</feature>
<evidence type="ECO:0000259" key="6">
    <source>
        <dbReference type="Pfam" id="PF13087"/>
    </source>
</evidence>
<keyword evidence="2" id="KW-0378">Hydrolase</keyword>
<dbReference type="Gene3D" id="3.40.50.300">
    <property type="entry name" value="P-loop containing nucleotide triphosphate hydrolases"/>
    <property type="match status" value="2"/>
</dbReference>
<keyword evidence="1" id="KW-0547">Nucleotide-binding</keyword>
<feature type="compositionally biased region" description="Low complexity" evidence="5">
    <location>
        <begin position="1570"/>
        <end position="1589"/>
    </location>
</feature>
<dbReference type="PANTHER" id="PTHR43788:SF8">
    <property type="entry name" value="DNA-BINDING PROTEIN SMUBP-2"/>
    <property type="match status" value="1"/>
</dbReference>
<dbReference type="InParanoid" id="A0A151ZIQ6"/>
<feature type="domain" description="DNA2/NAM7 helicase-like C-terminal" evidence="6">
    <location>
        <begin position="1311"/>
        <end position="1526"/>
    </location>
</feature>
<dbReference type="Pfam" id="PF13087">
    <property type="entry name" value="AAA_12"/>
    <property type="match status" value="1"/>
</dbReference>
<gene>
    <name evidence="7" type="ORF">DLAC_05192</name>
</gene>
<keyword evidence="4" id="KW-0067">ATP-binding</keyword>
<dbReference type="STRING" id="361077.A0A151ZIQ6"/>
<dbReference type="GO" id="GO:0005524">
    <property type="term" value="F:ATP binding"/>
    <property type="evidence" value="ECO:0007669"/>
    <property type="project" value="UniProtKB-KW"/>
</dbReference>
<keyword evidence="3" id="KW-0347">Helicase</keyword>